<feature type="region of interest" description="Disordered" evidence="1">
    <location>
        <begin position="1"/>
        <end position="81"/>
    </location>
</feature>
<keyword evidence="3" id="KW-1185">Reference proteome</keyword>
<proteinExistence type="predicted"/>
<reference evidence="2 3" key="3">
    <citation type="journal article" date="2013" name="Rice">
        <title>Improvement of the Oryza sativa Nipponbare reference genome using next generation sequence and optical map data.</title>
        <authorList>
            <person name="Kawahara Y."/>
            <person name="de la Bastide M."/>
            <person name="Hamilton J.P."/>
            <person name="Kanamori H."/>
            <person name="McCombie W.R."/>
            <person name="Ouyang S."/>
            <person name="Schwartz D.C."/>
            <person name="Tanaka T."/>
            <person name="Wu J."/>
            <person name="Zhou S."/>
            <person name="Childs K.L."/>
            <person name="Davidson R.M."/>
            <person name="Lin H."/>
            <person name="Quesada-Ocampo L."/>
            <person name="Vaillancourt B."/>
            <person name="Sakai H."/>
            <person name="Lee S.S."/>
            <person name="Kim J."/>
            <person name="Numa H."/>
            <person name="Itoh T."/>
            <person name="Buell C.R."/>
            <person name="Matsumoto T."/>
        </authorList>
    </citation>
    <scope>NUCLEOTIDE SEQUENCE [LARGE SCALE GENOMIC DNA]</scope>
    <source>
        <strain evidence="3">cv. Nipponbare</strain>
    </source>
</reference>
<dbReference type="Proteomes" id="UP000059680">
    <property type="component" value="Chromosome 7"/>
</dbReference>
<evidence type="ECO:0000313" key="2">
    <source>
        <dbReference type="EMBL" id="BAT01950.1"/>
    </source>
</evidence>
<name>A0A0P0X7H3_ORYSJ</name>
<feature type="compositionally biased region" description="Polar residues" evidence="1">
    <location>
        <begin position="112"/>
        <end position="127"/>
    </location>
</feature>
<dbReference type="AlphaFoldDB" id="A0A0P0X7H3"/>
<feature type="region of interest" description="Disordered" evidence="1">
    <location>
        <begin position="112"/>
        <end position="156"/>
    </location>
</feature>
<protein>
    <submittedName>
        <fullName evidence="2">Os07g0539250 protein</fullName>
    </submittedName>
</protein>
<reference evidence="3" key="1">
    <citation type="journal article" date="2005" name="Nature">
        <title>The map-based sequence of the rice genome.</title>
        <authorList>
            <consortium name="International rice genome sequencing project (IRGSP)"/>
            <person name="Matsumoto T."/>
            <person name="Wu J."/>
            <person name="Kanamori H."/>
            <person name="Katayose Y."/>
            <person name="Fujisawa M."/>
            <person name="Namiki N."/>
            <person name="Mizuno H."/>
            <person name="Yamamoto K."/>
            <person name="Antonio B.A."/>
            <person name="Baba T."/>
            <person name="Sakata K."/>
            <person name="Nagamura Y."/>
            <person name="Aoki H."/>
            <person name="Arikawa K."/>
            <person name="Arita K."/>
            <person name="Bito T."/>
            <person name="Chiden Y."/>
            <person name="Fujitsuka N."/>
            <person name="Fukunaka R."/>
            <person name="Hamada M."/>
            <person name="Harada C."/>
            <person name="Hayashi A."/>
            <person name="Hijishita S."/>
            <person name="Honda M."/>
            <person name="Hosokawa S."/>
            <person name="Ichikawa Y."/>
            <person name="Idonuma A."/>
            <person name="Iijima M."/>
            <person name="Ikeda M."/>
            <person name="Ikeno M."/>
            <person name="Ito K."/>
            <person name="Ito S."/>
            <person name="Ito T."/>
            <person name="Ito Y."/>
            <person name="Ito Y."/>
            <person name="Iwabuchi A."/>
            <person name="Kamiya K."/>
            <person name="Karasawa W."/>
            <person name="Kurita K."/>
            <person name="Katagiri S."/>
            <person name="Kikuta A."/>
            <person name="Kobayashi H."/>
            <person name="Kobayashi N."/>
            <person name="Machita K."/>
            <person name="Maehara T."/>
            <person name="Masukawa M."/>
            <person name="Mizubayashi T."/>
            <person name="Mukai Y."/>
            <person name="Nagasaki H."/>
            <person name="Nagata Y."/>
            <person name="Naito S."/>
            <person name="Nakashima M."/>
            <person name="Nakama Y."/>
            <person name="Nakamichi Y."/>
            <person name="Nakamura M."/>
            <person name="Meguro A."/>
            <person name="Negishi M."/>
            <person name="Ohta I."/>
            <person name="Ohta T."/>
            <person name="Okamoto M."/>
            <person name="Ono N."/>
            <person name="Saji S."/>
            <person name="Sakaguchi M."/>
            <person name="Sakai K."/>
            <person name="Shibata M."/>
            <person name="Shimokawa T."/>
            <person name="Song J."/>
            <person name="Takazaki Y."/>
            <person name="Terasawa K."/>
            <person name="Tsugane M."/>
            <person name="Tsuji K."/>
            <person name="Ueda S."/>
            <person name="Waki K."/>
            <person name="Yamagata H."/>
            <person name="Yamamoto M."/>
            <person name="Yamamoto S."/>
            <person name="Yamane H."/>
            <person name="Yoshiki S."/>
            <person name="Yoshihara R."/>
            <person name="Yukawa K."/>
            <person name="Zhong H."/>
            <person name="Yano M."/>
            <person name="Yuan Q."/>
            <person name="Ouyang S."/>
            <person name="Liu J."/>
            <person name="Jones K.M."/>
            <person name="Gansberger K."/>
            <person name="Moffat K."/>
            <person name="Hill J."/>
            <person name="Bera J."/>
            <person name="Fadrosh D."/>
            <person name="Jin S."/>
            <person name="Johri S."/>
            <person name="Kim M."/>
            <person name="Overton L."/>
            <person name="Reardon M."/>
            <person name="Tsitrin T."/>
            <person name="Vuong H."/>
            <person name="Weaver B."/>
            <person name="Ciecko A."/>
            <person name="Tallon L."/>
            <person name="Jackson J."/>
            <person name="Pai G."/>
            <person name="Aken S.V."/>
            <person name="Utterback T."/>
            <person name="Reidmuller S."/>
            <person name="Feldblyum T."/>
            <person name="Hsiao J."/>
            <person name="Zismann V."/>
            <person name="Iobst S."/>
            <person name="de Vazeille A.R."/>
            <person name="Buell C.R."/>
            <person name="Ying K."/>
            <person name="Li Y."/>
            <person name="Lu T."/>
            <person name="Huang Y."/>
            <person name="Zhao Q."/>
            <person name="Feng Q."/>
            <person name="Zhang L."/>
            <person name="Zhu J."/>
            <person name="Weng Q."/>
            <person name="Mu J."/>
            <person name="Lu Y."/>
            <person name="Fan D."/>
            <person name="Liu Y."/>
            <person name="Guan J."/>
            <person name="Zhang Y."/>
            <person name="Yu S."/>
            <person name="Liu X."/>
            <person name="Zhang Y."/>
            <person name="Hong G."/>
            <person name="Han B."/>
            <person name="Choisne N."/>
            <person name="Demange N."/>
            <person name="Orjeda G."/>
            <person name="Samain S."/>
            <person name="Cattolico L."/>
            <person name="Pelletier E."/>
            <person name="Couloux A."/>
            <person name="Segurens B."/>
            <person name="Wincker P."/>
            <person name="D'Hont A."/>
            <person name="Scarpelli C."/>
            <person name="Weissenbach J."/>
            <person name="Salanoubat M."/>
            <person name="Quetier F."/>
            <person name="Yu Y."/>
            <person name="Kim H.R."/>
            <person name="Rambo T."/>
            <person name="Currie J."/>
            <person name="Collura K."/>
            <person name="Luo M."/>
            <person name="Yang T."/>
            <person name="Ammiraju J.S.S."/>
            <person name="Engler F."/>
            <person name="Soderlund C."/>
            <person name="Wing R.A."/>
            <person name="Palmer L.E."/>
            <person name="de la Bastide M."/>
            <person name="Spiegel L."/>
            <person name="Nascimento L."/>
            <person name="Zutavern T."/>
            <person name="O'Shaughnessy A."/>
            <person name="Dike S."/>
            <person name="Dedhia N."/>
            <person name="Preston R."/>
            <person name="Balija V."/>
            <person name="McCombie W.R."/>
            <person name="Chow T."/>
            <person name="Chen H."/>
            <person name="Chung M."/>
            <person name="Chen C."/>
            <person name="Shaw J."/>
            <person name="Wu H."/>
            <person name="Hsiao K."/>
            <person name="Chao Y."/>
            <person name="Chu M."/>
            <person name="Cheng C."/>
            <person name="Hour A."/>
            <person name="Lee P."/>
            <person name="Lin S."/>
            <person name="Lin Y."/>
            <person name="Liou J."/>
            <person name="Liu S."/>
            <person name="Hsing Y."/>
            <person name="Raghuvanshi S."/>
            <person name="Mohanty A."/>
            <person name="Bharti A.K."/>
            <person name="Gaur A."/>
            <person name="Gupta V."/>
            <person name="Kumar D."/>
            <person name="Ravi V."/>
            <person name="Vij S."/>
            <person name="Kapur A."/>
            <person name="Khurana P."/>
            <person name="Khurana P."/>
            <person name="Khurana J.P."/>
            <person name="Tyagi A.K."/>
            <person name="Gaikwad K."/>
            <person name="Singh A."/>
            <person name="Dalal V."/>
            <person name="Srivastava S."/>
            <person name="Dixit A."/>
            <person name="Pal A.K."/>
            <person name="Ghazi I.A."/>
            <person name="Yadav M."/>
            <person name="Pandit A."/>
            <person name="Bhargava A."/>
            <person name="Sureshbabu K."/>
            <person name="Batra K."/>
            <person name="Sharma T.R."/>
            <person name="Mohapatra T."/>
            <person name="Singh N.K."/>
            <person name="Messing J."/>
            <person name="Nelson A.B."/>
            <person name="Fuks G."/>
            <person name="Kavchok S."/>
            <person name="Keizer G."/>
            <person name="Linton E."/>
            <person name="Llaca V."/>
            <person name="Song R."/>
            <person name="Tanyolac B."/>
            <person name="Young S."/>
            <person name="Ho-Il K."/>
            <person name="Hahn J.H."/>
            <person name="Sangsakoo G."/>
            <person name="Vanavichit A."/>
            <person name="de Mattos Luiz.A.T."/>
            <person name="Zimmer P.D."/>
            <person name="Malone G."/>
            <person name="Dellagostin O."/>
            <person name="de Oliveira A.C."/>
            <person name="Bevan M."/>
            <person name="Bancroft I."/>
            <person name="Minx P."/>
            <person name="Cordum H."/>
            <person name="Wilson R."/>
            <person name="Cheng Z."/>
            <person name="Jin W."/>
            <person name="Jiang J."/>
            <person name="Leong S.A."/>
            <person name="Iwama H."/>
            <person name="Gojobori T."/>
            <person name="Itoh T."/>
            <person name="Niimura Y."/>
            <person name="Fujii Y."/>
            <person name="Habara T."/>
            <person name="Sakai H."/>
            <person name="Sato Y."/>
            <person name="Wilson G."/>
            <person name="Kumar K."/>
            <person name="McCouch S."/>
            <person name="Juretic N."/>
            <person name="Hoen D."/>
            <person name="Wright S."/>
            <person name="Bruskiewich R."/>
            <person name="Bureau T."/>
            <person name="Miyao A."/>
            <person name="Hirochika H."/>
            <person name="Nishikawa T."/>
            <person name="Kadowaki K."/>
            <person name="Sugiura M."/>
            <person name="Burr B."/>
            <person name="Sasaki T."/>
        </authorList>
    </citation>
    <scope>NUCLEOTIDE SEQUENCE [LARGE SCALE GENOMIC DNA]</scope>
    <source>
        <strain evidence="3">cv. Nipponbare</strain>
    </source>
</reference>
<accession>A0A0P0X7H3</accession>
<evidence type="ECO:0000256" key="1">
    <source>
        <dbReference type="SAM" id="MobiDB-lite"/>
    </source>
</evidence>
<reference evidence="2 3" key="2">
    <citation type="journal article" date="2013" name="Plant Cell Physiol.">
        <title>Rice Annotation Project Database (RAP-DB): an integrative and interactive database for rice genomics.</title>
        <authorList>
            <person name="Sakai H."/>
            <person name="Lee S.S."/>
            <person name="Tanaka T."/>
            <person name="Numa H."/>
            <person name="Kim J."/>
            <person name="Kawahara Y."/>
            <person name="Wakimoto H."/>
            <person name="Yang C.C."/>
            <person name="Iwamoto M."/>
            <person name="Abe T."/>
            <person name="Yamada Y."/>
            <person name="Muto A."/>
            <person name="Inokuchi H."/>
            <person name="Ikemura T."/>
            <person name="Matsumoto T."/>
            <person name="Sasaki T."/>
            <person name="Itoh T."/>
        </authorList>
    </citation>
    <scope>NUCLEOTIDE SEQUENCE [LARGE SCALE GENOMIC DNA]</scope>
    <source>
        <strain evidence="3">cv. Nipponbare</strain>
    </source>
</reference>
<feature type="region of interest" description="Disordered" evidence="1">
    <location>
        <begin position="168"/>
        <end position="199"/>
    </location>
</feature>
<dbReference type="EMBL" id="AP014963">
    <property type="protein sequence ID" value="BAT01950.1"/>
    <property type="molecule type" value="Genomic_DNA"/>
</dbReference>
<gene>
    <name evidence="2" type="ordered locus">Os07g0539250</name>
    <name evidence="2" type="ORF">OSNPB_070539250</name>
</gene>
<sequence>MPTNQREPPRLLHRSQLPSPRVSSDFTQPPHRSPSPAAPVPPFWLDSPLPPPPRSSRAMSPDAVSEVPETPDPGAGTPDPRRLQLFADVVKQPALKPRLKSHLTVPVKSNYYLANQSPGQDRQQASYEATKRGSTARRLSPVQSTSGTINTRDGGWTPVRRRFWWRQKEALAPESKSNSKRRDGHSLDSNNRPAPSPSL</sequence>
<dbReference type="PaxDb" id="39947-A0A0P0X7H3"/>
<feature type="compositionally biased region" description="Pro residues" evidence="1">
    <location>
        <begin position="31"/>
        <end position="54"/>
    </location>
</feature>
<dbReference type="InParanoid" id="A0A0P0X7H3"/>
<feature type="compositionally biased region" description="Polar residues" evidence="1">
    <location>
        <begin position="141"/>
        <end position="151"/>
    </location>
</feature>
<feature type="compositionally biased region" description="Polar residues" evidence="1">
    <location>
        <begin position="16"/>
        <end position="27"/>
    </location>
</feature>
<evidence type="ECO:0000313" key="3">
    <source>
        <dbReference type="Proteomes" id="UP000059680"/>
    </source>
</evidence>
<organism evidence="2 3">
    <name type="scientific">Oryza sativa subsp. japonica</name>
    <name type="common">Rice</name>
    <dbReference type="NCBI Taxonomy" id="39947"/>
    <lineage>
        <taxon>Eukaryota</taxon>
        <taxon>Viridiplantae</taxon>
        <taxon>Streptophyta</taxon>
        <taxon>Embryophyta</taxon>
        <taxon>Tracheophyta</taxon>
        <taxon>Spermatophyta</taxon>
        <taxon>Magnoliopsida</taxon>
        <taxon>Liliopsida</taxon>
        <taxon>Poales</taxon>
        <taxon>Poaceae</taxon>
        <taxon>BOP clade</taxon>
        <taxon>Oryzoideae</taxon>
        <taxon>Oryzeae</taxon>
        <taxon>Oryzinae</taxon>
        <taxon>Oryza</taxon>
        <taxon>Oryza sativa</taxon>
    </lineage>
</organism>